<dbReference type="InterPro" id="IPR025333">
    <property type="entry name" value="DUF4239"/>
</dbReference>
<feature type="transmembrane region" description="Helical" evidence="1">
    <location>
        <begin position="211"/>
        <end position="231"/>
    </location>
</feature>
<proteinExistence type="predicted"/>
<gene>
    <name evidence="2" type="ORF">Val02_32050</name>
</gene>
<sequence>MNVETIVGGLAAVLVVTGLVVAAGIVVQKYVPVAVRVENNDVAGLAFAIIGVLYAILLTFVVLSVWEANDAAQDNSRQEARAVVELRRYADTLPDDQRTRLRGLTDRYIDVVAHDEWPKMASGKALGAAGPTTVNDIWQVVDGTDPADDNRASRQAEARTTLRELAAARDARIAASDEGLPGVMWLALVIGSLITLGNALLFGVRGRAEYLALNGMLGAMSALLLFSVYQLEYPYQRGERVDAAVFLDAIGALAQR</sequence>
<evidence type="ECO:0000313" key="3">
    <source>
        <dbReference type="Proteomes" id="UP000619260"/>
    </source>
</evidence>
<accession>A0A8J3YJ49</accession>
<evidence type="ECO:0000256" key="1">
    <source>
        <dbReference type="SAM" id="Phobius"/>
    </source>
</evidence>
<dbReference type="Proteomes" id="UP000619260">
    <property type="component" value="Unassembled WGS sequence"/>
</dbReference>
<name>A0A8J3YJ49_9ACTN</name>
<dbReference type="AlphaFoldDB" id="A0A8J3YJ49"/>
<keyword evidence="1" id="KW-0472">Membrane</keyword>
<feature type="transmembrane region" description="Helical" evidence="1">
    <location>
        <begin position="183"/>
        <end position="204"/>
    </location>
</feature>
<evidence type="ECO:0008006" key="4">
    <source>
        <dbReference type="Google" id="ProtNLM"/>
    </source>
</evidence>
<organism evidence="2 3">
    <name type="scientific">Virgisporangium aliadipatigenens</name>
    <dbReference type="NCBI Taxonomy" id="741659"/>
    <lineage>
        <taxon>Bacteria</taxon>
        <taxon>Bacillati</taxon>
        <taxon>Actinomycetota</taxon>
        <taxon>Actinomycetes</taxon>
        <taxon>Micromonosporales</taxon>
        <taxon>Micromonosporaceae</taxon>
        <taxon>Virgisporangium</taxon>
    </lineage>
</organism>
<keyword evidence="1" id="KW-0812">Transmembrane</keyword>
<keyword evidence="1" id="KW-1133">Transmembrane helix</keyword>
<comment type="caution">
    <text evidence="2">The sequence shown here is derived from an EMBL/GenBank/DDBJ whole genome shotgun (WGS) entry which is preliminary data.</text>
</comment>
<protein>
    <recommendedName>
        <fullName evidence="4">DUF4239 domain-containing protein</fullName>
    </recommendedName>
</protein>
<dbReference type="EMBL" id="BOPF01000010">
    <property type="protein sequence ID" value="GIJ46319.1"/>
    <property type="molecule type" value="Genomic_DNA"/>
</dbReference>
<feature type="transmembrane region" description="Helical" evidence="1">
    <location>
        <begin position="6"/>
        <end position="31"/>
    </location>
</feature>
<evidence type="ECO:0000313" key="2">
    <source>
        <dbReference type="EMBL" id="GIJ46319.1"/>
    </source>
</evidence>
<keyword evidence="3" id="KW-1185">Reference proteome</keyword>
<dbReference type="Pfam" id="PF14023">
    <property type="entry name" value="Bestrophin-like"/>
    <property type="match status" value="1"/>
</dbReference>
<feature type="transmembrane region" description="Helical" evidence="1">
    <location>
        <begin position="43"/>
        <end position="66"/>
    </location>
</feature>
<reference evidence="2" key="1">
    <citation type="submission" date="2021-01" db="EMBL/GenBank/DDBJ databases">
        <title>Whole genome shotgun sequence of Virgisporangium aliadipatigenens NBRC 105644.</title>
        <authorList>
            <person name="Komaki H."/>
            <person name="Tamura T."/>
        </authorList>
    </citation>
    <scope>NUCLEOTIDE SEQUENCE</scope>
    <source>
        <strain evidence="2">NBRC 105644</strain>
    </source>
</reference>
<dbReference type="RefSeq" id="WP_203899860.1">
    <property type="nucleotide sequence ID" value="NZ_BOPF01000010.1"/>
</dbReference>